<evidence type="ECO:0000313" key="19">
    <source>
        <dbReference type="Proteomes" id="UP000321773"/>
    </source>
</evidence>
<name>A0A1I6TLB2_9BACI</name>
<protein>
    <recommendedName>
        <fullName evidence="3">histidine kinase</fullName>
        <ecNumber evidence="3">2.7.13.3</ecNumber>
    </recommendedName>
</protein>
<dbReference type="InterPro" id="IPR003594">
    <property type="entry name" value="HATPase_dom"/>
</dbReference>
<reference evidence="16 19" key="2">
    <citation type="submission" date="2019-07" db="EMBL/GenBank/DDBJ databases">
        <title>Whole genome shotgun sequence of Halolactibacillus miurensis NBRC 100873.</title>
        <authorList>
            <person name="Hosoyama A."/>
            <person name="Uohara A."/>
            <person name="Ohji S."/>
            <person name="Ichikawa N."/>
        </authorList>
    </citation>
    <scope>NUCLEOTIDE SEQUENCE [LARGE SCALE GENOMIC DNA]</scope>
    <source>
        <strain evidence="16 19">NBRC 100873</strain>
    </source>
</reference>
<dbReference type="SUPFAM" id="SSF55874">
    <property type="entry name" value="ATPase domain of HSP90 chaperone/DNA topoisomerase II/histidine kinase"/>
    <property type="match status" value="1"/>
</dbReference>
<keyword evidence="10" id="KW-0067">ATP-binding</keyword>
<dbReference type="Gene3D" id="3.30.565.10">
    <property type="entry name" value="Histidine kinase-like ATPase, C-terminal domain"/>
    <property type="match status" value="1"/>
</dbReference>
<dbReference type="RefSeq" id="WP_062321967.1">
    <property type="nucleotide sequence ID" value="NZ_BJWJ01000016.1"/>
</dbReference>
<dbReference type="Pfam" id="PF06580">
    <property type="entry name" value="His_kinase"/>
    <property type="match status" value="1"/>
</dbReference>
<dbReference type="InterPro" id="IPR050640">
    <property type="entry name" value="Bact_2-comp_sensor_kinase"/>
</dbReference>
<dbReference type="InterPro" id="IPR005467">
    <property type="entry name" value="His_kinase_dom"/>
</dbReference>
<evidence type="ECO:0000256" key="1">
    <source>
        <dbReference type="ARBA" id="ARBA00000085"/>
    </source>
</evidence>
<evidence type="ECO:0000256" key="12">
    <source>
        <dbReference type="ARBA" id="ARBA00023012"/>
    </source>
</evidence>
<evidence type="ECO:0000256" key="6">
    <source>
        <dbReference type="ARBA" id="ARBA00022679"/>
    </source>
</evidence>
<keyword evidence="11 14" id="KW-1133">Transmembrane helix</keyword>
<dbReference type="PANTHER" id="PTHR34220">
    <property type="entry name" value="SENSOR HISTIDINE KINASE YPDA"/>
    <property type="match status" value="1"/>
</dbReference>
<dbReference type="PRINTS" id="PR00344">
    <property type="entry name" value="BCTRLSENSOR"/>
</dbReference>
<dbReference type="PROSITE" id="PS50109">
    <property type="entry name" value="HIS_KIN"/>
    <property type="match status" value="1"/>
</dbReference>
<keyword evidence="7 14" id="KW-0812">Transmembrane</keyword>
<organism evidence="17 18">
    <name type="scientific">Halolactibacillus miurensis</name>
    <dbReference type="NCBI Taxonomy" id="306541"/>
    <lineage>
        <taxon>Bacteria</taxon>
        <taxon>Bacillati</taxon>
        <taxon>Bacillota</taxon>
        <taxon>Bacilli</taxon>
        <taxon>Bacillales</taxon>
        <taxon>Bacillaceae</taxon>
        <taxon>Halolactibacillus</taxon>
    </lineage>
</organism>
<evidence type="ECO:0000256" key="9">
    <source>
        <dbReference type="ARBA" id="ARBA00022777"/>
    </source>
</evidence>
<keyword evidence="5" id="KW-0597">Phosphoprotein</keyword>
<evidence type="ECO:0000259" key="15">
    <source>
        <dbReference type="PROSITE" id="PS50109"/>
    </source>
</evidence>
<keyword evidence="13 14" id="KW-0472">Membrane</keyword>
<evidence type="ECO:0000256" key="11">
    <source>
        <dbReference type="ARBA" id="ARBA00022989"/>
    </source>
</evidence>
<feature type="transmembrane region" description="Helical" evidence="14">
    <location>
        <begin position="12"/>
        <end position="34"/>
    </location>
</feature>
<feature type="domain" description="Histidine kinase" evidence="15">
    <location>
        <begin position="459"/>
        <end position="569"/>
    </location>
</feature>
<dbReference type="AlphaFoldDB" id="A0A1I6TLB2"/>
<keyword evidence="6" id="KW-0808">Transferase</keyword>
<dbReference type="InterPro" id="IPR004358">
    <property type="entry name" value="Sig_transdc_His_kin-like_C"/>
</dbReference>
<evidence type="ECO:0000256" key="7">
    <source>
        <dbReference type="ARBA" id="ARBA00022692"/>
    </source>
</evidence>
<dbReference type="GO" id="GO:0005524">
    <property type="term" value="F:ATP binding"/>
    <property type="evidence" value="ECO:0007669"/>
    <property type="project" value="UniProtKB-KW"/>
</dbReference>
<dbReference type="EC" id="2.7.13.3" evidence="3"/>
<dbReference type="GO" id="GO:0000155">
    <property type="term" value="F:phosphorelay sensor kinase activity"/>
    <property type="evidence" value="ECO:0007669"/>
    <property type="project" value="InterPro"/>
</dbReference>
<evidence type="ECO:0000313" key="16">
    <source>
        <dbReference type="EMBL" id="GEM04749.1"/>
    </source>
</evidence>
<keyword evidence="12" id="KW-0902">Two-component regulatory system</keyword>
<dbReference type="OrthoDB" id="9776552at2"/>
<dbReference type="Gene3D" id="6.10.340.10">
    <property type="match status" value="1"/>
</dbReference>
<evidence type="ECO:0000256" key="2">
    <source>
        <dbReference type="ARBA" id="ARBA00004651"/>
    </source>
</evidence>
<keyword evidence="4" id="KW-1003">Cell membrane</keyword>
<gene>
    <name evidence="16" type="ORF">HMI01_17370</name>
    <name evidence="17" type="ORF">SAMN05421668_11612</name>
</gene>
<dbReference type="GO" id="GO:0005886">
    <property type="term" value="C:plasma membrane"/>
    <property type="evidence" value="ECO:0007669"/>
    <property type="project" value="UniProtKB-SubCell"/>
</dbReference>
<proteinExistence type="predicted"/>
<accession>A0A1I6TLB2</accession>
<dbReference type="Proteomes" id="UP000321773">
    <property type="component" value="Unassembled WGS sequence"/>
</dbReference>
<evidence type="ECO:0000256" key="13">
    <source>
        <dbReference type="ARBA" id="ARBA00023136"/>
    </source>
</evidence>
<dbReference type="PANTHER" id="PTHR34220:SF11">
    <property type="entry name" value="SENSOR PROTEIN KINASE HPTS"/>
    <property type="match status" value="1"/>
</dbReference>
<dbReference type="STRING" id="306541.SAMN05421668_11612"/>
<keyword evidence="19" id="KW-1185">Reference proteome</keyword>
<evidence type="ECO:0000313" key="17">
    <source>
        <dbReference type="EMBL" id="SFS89920.1"/>
    </source>
</evidence>
<evidence type="ECO:0000256" key="10">
    <source>
        <dbReference type="ARBA" id="ARBA00022840"/>
    </source>
</evidence>
<dbReference type="EMBL" id="FPAI01000016">
    <property type="protein sequence ID" value="SFS89920.1"/>
    <property type="molecule type" value="Genomic_DNA"/>
</dbReference>
<evidence type="ECO:0000256" key="14">
    <source>
        <dbReference type="SAM" id="Phobius"/>
    </source>
</evidence>
<evidence type="ECO:0000256" key="3">
    <source>
        <dbReference type="ARBA" id="ARBA00012438"/>
    </source>
</evidence>
<sequence>MSRFRQWNTLRNQLLAVFLLAMMIVLLIVGGIIFKQVSDTLTDNAERQIDQTAKETMARYDGLIEQINLVSKQILTNDFVQDVLFDQKAGRFPAFTERQRLSSVVSRIQANADGFYRVDIYTPDYVNLIPLDGPHLDEQVSIDVIREVDDLKGELVFIGEDPTDSNYYLFMRRISLLDGQFENGGYMLIRMMRTYFRPLITADNHYTVVRAPNNLVIGTSNREGLDELLKTEGEAAFQDDYVVQTETSGETGFSVTMLTPIERLTEDTSFLLSIILMSGTVGVMVFFIFSFGLSTYITKPIMTLTQAMKKTHVGLLSQSPSSVSSIEINQLNSTYNQLVEETNYLIKMVYEKELVKSQTELKALQAQIQPHFLFNTLNALYWSLDEKGEEELADMVMSMSNLFRYTIAKKDGDEWVSIKQEVNHLTDYMTVMKMRFGDRFRFKTEIDEALLSLDIPKLLIQPFIENAVMHGLNEKATDGIVTLSMTKINDDLVIAVKDNGLGMTDVRLREVQASLKHGFTLNTEGAGMALANIKHRLELYYNKEAARSLTIHSTKGKGTTITFTLPIKHNRDKGE</sequence>
<evidence type="ECO:0000256" key="5">
    <source>
        <dbReference type="ARBA" id="ARBA00022553"/>
    </source>
</evidence>
<evidence type="ECO:0000256" key="8">
    <source>
        <dbReference type="ARBA" id="ARBA00022741"/>
    </source>
</evidence>
<reference evidence="17 18" key="1">
    <citation type="submission" date="2016-10" db="EMBL/GenBank/DDBJ databases">
        <authorList>
            <person name="de Groot N.N."/>
        </authorList>
    </citation>
    <scope>NUCLEOTIDE SEQUENCE [LARGE SCALE GENOMIC DNA]</scope>
    <source>
        <strain evidence="17 18">DSM 17074</strain>
    </source>
</reference>
<evidence type="ECO:0000256" key="4">
    <source>
        <dbReference type="ARBA" id="ARBA00022475"/>
    </source>
</evidence>
<evidence type="ECO:0000313" key="18">
    <source>
        <dbReference type="Proteomes" id="UP000199139"/>
    </source>
</evidence>
<dbReference type="Proteomes" id="UP000199139">
    <property type="component" value="Unassembled WGS sequence"/>
</dbReference>
<keyword evidence="8" id="KW-0547">Nucleotide-binding</keyword>
<comment type="subcellular location">
    <subcellularLocation>
        <location evidence="2">Cell membrane</location>
        <topology evidence="2">Multi-pass membrane protein</topology>
    </subcellularLocation>
</comment>
<dbReference type="EMBL" id="BJWJ01000016">
    <property type="protein sequence ID" value="GEM04749.1"/>
    <property type="molecule type" value="Genomic_DNA"/>
</dbReference>
<feature type="transmembrane region" description="Helical" evidence="14">
    <location>
        <begin position="270"/>
        <end position="293"/>
    </location>
</feature>
<dbReference type="InterPro" id="IPR010559">
    <property type="entry name" value="Sig_transdc_His_kin_internal"/>
</dbReference>
<keyword evidence="9 17" id="KW-0418">Kinase</keyword>
<comment type="catalytic activity">
    <reaction evidence="1">
        <text>ATP + protein L-histidine = ADP + protein N-phospho-L-histidine.</text>
        <dbReference type="EC" id="2.7.13.3"/>
    </reaction>
</comment>
<dbReference type="InterPro" id="IPR036890">
    <property type="entry name" value="HATPase_C_sf"/>
</dbReference>
<dbReference type="Pfam" id="PF02518">
    <property type="entry name" value="HATPase_c"/>
    <property type="match status" value="1"/>
</dbReference>